<dbReference type="InterPro" id="IPR011990">
    <property type="entry name" value="TPR-like_helical_dom_sf"/>
</dbReference>
<keyword evidence="7" id="KW-0653">Protein transport</keyword>
<evidence type="ECO:0000256" key="6">
    <source>
        <dbReference type="ARBA" id="ARBA00022892"/>
    </source>
</evidence>
<evidence type="ECO:0000256" key="3">
    <source>
        <dbReference type="ARBA" id="ARBA00008827"/>
    </source>
</evidence>
<dbReference type="OMA" id="MIQIICA"/>
<keyword evidence="8" id="KW-0333">Golgi apparatus</keyword>
<dbReference type="InParanoid" id="G0QWV3"/>
<dbReference type="InterPro" id="IPR006822">
    <property type="entry name" value="Coatomer_esu"/>
</dbReference>
<dbReference type="PANTHER" id="PTHR10805">
    <property type="entry name" value="COATOMER SUBUNIT EPSILON"/>
    <property type="match status" value="1"/>
</dbReference>
<comment type="similarity">
    <text evidence="3">Belongs to the COPE family.</text>
</comment>
<evidence type="ECO:0000256" key="4">
    <source>
        <dbReference type="ARBA" id="ARBA00022448"/>
    </source>
</evidence>
<dbReference type="GO" id="GO:0030126">
    <property type="term" value="C:COPI vesicle coat"/>
    <property type="evidence" value="ECO:0007669"/>
    <property type="project" value="TreeGrafter"/>
</dbReference>
<reference evidence="11 12" key="1">
    <citation type="submission" date="2011-07" db="EMBL/GenBank/DDBJ databases">
        <authorList>
            <person name="Coyne R."/>
            <person name="Brami D."/>
            <person name="Johnson J."/>
            <person name="Hostetler J."/>
            <person name="Hannick L."/>
            <person name="Clark T."/>
            <person name="Cassidy-Hanley D."/>
            <person name="Inman J."/>
        </authorList>
    </citation>
    <scope>NUCLEOTIDE SEQUENCE [LARGE SCALE GENOMIC DNA]</scope>
    <source>
        <strain evidence="11 12">G5</strain>
    </source>
</reference>
<keyword evidence="4" id="KW-0813">Transport</keyword>
<dbReference type="Gene3D" id="1.25.40.10">
    <property type="entry name" value="Tetratricopeptide repeat domain"/>
    <property type="match status" value="1"/>
</dbReference>
<name>G0QWV3_ICHMU</name>
<keyword evidence="12" id="KW-1185">Reference proteome</keyword>
<accession>G0QWV3</accession>
<dbReference type="GO" id="GO:0006890">
    <property type="term" value="P:retrograde vesicle-mediated transport, Golgi to endoplasmic reticulum"/>
    <property type="evidence" value="ECO:0007669"/>
    <property type="project" value="InterPro"/>
</dbReference>
<evidence type="ECO:0000256" key="9">
    <source>
        <dbReference type="ARBA" id="ARBA00023136"/>
    </source>
</evidence>
<evidence type="ECO:0000256" key="5">
    <source>
        <dbReference type="ARBA" id="ARBA00022490"/>
    </source>
</evidence>
<evidence type="ECO:0000256" key="7">
    <source>
        <dbReference type="ARBA" id="ARBA00022927"/>
    </source>
</evidence>
<gene>
    <name evidence="11" type="ORF">IMG5_135610</name>
</gene>
<dbReference type="GeneID" id="14906405"/>
<dbReference type="PANTHER" id="PTHR10805:SF0">
    <property type="entry name" value="COATOMER SUBUNIT EPSILON"/>
    <property type="match status" value="1"/>
</dbReference>
<dbReference type="GO" id="GO:0015031">
    <property type="term" value="P:protein transport"/>
    <property type="evidence" value="ECO:0007669"/>
    <property type="project" value="UniProtKB-KW"/>
</dbReference>
<comment type="subcellular location">
    <subcellularLocation>
        <location evidence="2">Cytoplasmic vesicle</location>
        <location evidence="2">COPI-coated vesicle membrane</location>
        <topology evidence="2">Peripheral membrane protein</topology>
        <orientation evidence="2">Cytoplasmic side</orientation>
    </subcellularLocation>
    <subcellularLocation>
        <location evidence="1">Golgi apparatus membrane</location>
        <topology evidence="1">Peripheral membrane protein</topology>
        <orientation evidence="1">Cytoplasmic side</orientation>
    </subcellularLocation>
</comment>
<keyword evidence="9" id="KW-0472">Membrane</keyword>
<keyword evidence="5" id="KW-0963">Cytoplasm</keyword>
<evidence type="ECO:0000256" key="8">
    <source>
        <dbReference type="ARBA" id="ARBA00023034"/>
    </source>
</evidence>
<dbReference type="AlphaFoldDB" id="G0QWV3"/>
<dbReference type="GO" id="GO:0005198">
    <property type="term" value="F:structural molecule activity"/>
    <property type="evidence" value="ECO:0007669"/>
    <property type="project" value="InterPro"/>
</dbReference>
<protein>
    <submittedName>
        <fullName evidence="11">Coatomer epsilon subunit family protein, putative</fullName>
    </submittedName>
</protein>
<dbReference type="Pfam" id="PF04733">
    <property type="entry name" value="Coatomer_E"/>
    <property type="match status" value="1"/>
</dbReference>
<dbReference type="EMBL" id="GL984018">
    <property type="protein sequence ID" value="EGR30295.1"/>
    <property type="molecule type" value="Genomic_DNA"/>
</dbReference>
<dbReference type="OrthoDB" id="310217at2759"/>
<sequence>MDLKEILDQYRQYYYLGNFQKILELWNQTEDSNYGEYLLQIDFLVARSIICLKELQPQNQVQFNKKPSSQLMICAQIASKYLAPLISPCELSVQDEDNQNKEIFIEFKEQFQQNNQSIIHLIIGCYIAIQVNDLSFFVQNEAKFKENFELLYLYVVILVKNQKFEQAEKKLNELRKMNDDDVLTLLATINYHICNEKYNEAVSYIDEIKERFGDSTKILNIKVSCLMMLQKWQEAYLLCEKLYQALASKQNLLDRSEVEVCFSNLIVISEILDKPTVEHFQRLEQVNNFCFYVKNYYEMKKTYMEFSDKLSLKTQ</sequence>
<dbReference type="GO" id="GO:0000139">
    <property type="term" value="C:Golgi membrane"/>
    <property type="evidence" value="ECO:0007669"/>
    <property type="project" value="UniProtKB-SubCell"/>
</dbReference>
<dbReference type="Proteomes" id="UP000008983">
    <property type="component" value="Unassembled WGS sequence"/>
</dbReference>
<keyword evidence="10" id="KW-0968">Cytoplasmic vesicle</keyword>
<proteinExistence type="inferred from homology"/>
<dbReference type="GO" id="GO:0006891">
    <property type="term" value="P:intra-Golgi vesicle-mediated transport"/>
    <property type="evidence" value="ECO:0007669"/>
    <property type="project" value="TreeGrafter"/>
</dbReference>
<dbReference type="STRING" id="857967.G0QWV3"/>
<evidence type="ECO:0000256" key="1">
    <source>
        <dbReference type="ARBA" id="ARBA00004255"/>
    </source>
</evidence>
<evidence type="ECO:0000256" key="2">
    <source>
        <dbReference type="ARBA" id="ARBA00004347"/>
    </source>
</evidence>
<dbReference type="SUPFAM" id="SSF48452">
    <property type="entry name" value="TPR-like"/>
    <property type="match status" value="1"/>
</dbReference>
<organism evidence="11 12">
    <name type="scientific">Ichthyophthirius multifiliis</name>
    <name type="common">White spot disease agent</name>
    <name type="synonym">Ich</name>
    <dbReference type="NCBI Taxonomy" id="5932"/>
    <lineage>
        <taxon>Eukaryota</taxon>
        <taxon>Sar</taxon>
        <taxon>Alveolata</taxon>
        <taxon>Ciliophora</taxon>
        <taxon>Intramacronucleata</taxon>
        <taxon>Oligohymenophorea</taxon>
        <taxon>Hymenostomatida</taxon>
        <taxon>Ophryoglenina</taxon>
        <taxon>Ichthyophthirius</taxon>
    </lineage>
</organism>
<keyword evidence="6" id="KW-0931">ER-Golgi transport</keyword>
<evidence type="ECO:0000313" key="11">
    <source>
        <dbReference type="EMBL" id="EGR30295.1"/>
    </source>
</evidence>
<dbReference type="GO" id="GO:0006888">
    <property type="term" value="P:endoplasmic reticulum to Golgi vesicle-mediated transport"/>
    <property type="evidence" value="ECO:0007669"/>
    <property type="project" value="TreeGrafter"/>
</dbReference>
<evidence type="ECO:0000256" key="10">
    <source>
        <dbReference type="ARBA" id="ARBA00023329"/>
    </source>
</evidence>
<evidence type="ECO:0000313" key="12">
    <source>
        <dbReference type="Proteomes" id="UP000008983"/>
    </source>
</evidence>
<dbReference type="eggNOG" id="ENOG502SP46">
    <property type="taxonomic scope" value="Eukaryota"/>
</dbReference>
<dbReference type="RefSeq" id="XP_004031882.1">
    <property type="nucleotide sequence ID" value="XM_004031834.1"/>
</dbReference>